<dbReference type="Proteomes" id="UP000324222">
    <property type="component" value="Unassembled WGS sequence"/>
</dbReference>
<protein>
    <submittedName>
        <fullName evidence="1">Uncharacterized protein</fullName>
    </submittedName>
</protein>
<evidence type="ECO:0000313" key="1">
    <source>
        <dbReference type="EMBL" id="MPC14287.1"/>
    </source>
</evidence>
<reference evidence="1 2" key="1">
    <citation type="submission" date="2019-05" db="EMBL/GenBank/DDBJ databases">
        <title>Another draft genome of Portunus trituberculatus and its Hox gene families provides insights of decapod evolution.</title>
        <authorList>
            <person name="Jeong J.-H."/>
            <person name="Song I."/>
            <person name="Kim S."/>
            <person name="Choi T."/>
            <person name="Kim D."/>
            <person name="Ryu S."/>
            <person name="Kim W."/>
        </authorList>
    </citation>
    <scope>NUCLEOTIDE SEQUENCE [LARGE SCALE GENOMIC DNA]</scope>
    <source>
        <tissue evidence="1">Muscle</tissue>
    </source>
</reference>
<accession>A0A5B7CWT3</accession>
<dbReference type="AlphaFoldDB" id="A0A5B7CWT3"/>
<keyword evidence="2" id="KW-1185">Reference proteome</keyword>
<dbReference type="EMBL" id="VSRR010000341">
    <property type="protein sequence ID" value="MPC14287.1"/>
    <property type="molecule type" value="Genomic_DNA"/>
</dbReference>
<comment type="caution">
    <text evidence="1">The sequence shown here is derived from an EMBL/GenBank/DDBJ whole genome shotgun (WGS) entry which is preliminary data.</text>
</comment>
<organism evidence="1 2">
    <name type="scientific">Portunus trituberculatus</name>
    <name type="common">Swimming crab</name>
    <name type="synonym">Neptunus trituberculatus</name>
    <dbReference type="NCBI Taxonomy" id="210409"/>
    <lineage>
        <taxon>Eukaryota</taxon>
        <taxon>Metazoa</taxon>
        <taxon>Ecdysozoa</taxon>
        <taxon>Arthropoda</taxon>
        <taxon>Crustacea</taxon>
        <taxon>Multicrustacea</taxon>
        <taxon>Malacostraca</taxon>
        <taxon>Eumalacostraca</taxon>
        <taxon>Eucarida</taxon>
        <taxon>Decapoda</taxon>
        <taxon>Pleocyemata</taxon>
        <taxon>Brachyura</taxon>
        <taxon>Eubrachyura</taxon>
        <taxon>Portunoidea</taxon>
        <taxon>Portunidae</taxon>
        <taxon>Portuninae</taxon>
        <taxon>Portunus</taxon>
    </lineage>
</organism>
<name>A0A5B7CWT3_PORTR</name>
<sequence>MYWLGAVLVRARVRFLRGKCSEVGCPPSLDGNTLSWYRWCEAIPPSKPLEGAARQLASSKEEPISCRSPYLCQTAHLRGLDDLKMDYHMDTEEKEQDTGASQTFGRVQVRLERCCGRGVGSDMYHVVCGFQNSAIFSHRSFTAATSGVASEADLAP</sequence>
<proteinExistence type="predicted"/>
<evidence type="ECO:0000313" key="2">
    <source>
        <dbReference type="Proteomes" id="UP000324222"/>
    </source>
</evidence>
<gene>
    <name evidence="1" type="ORF">E2C01_007050</name>
</gene>